<dbReference type="EMBL" id="JACWZY010000032">
    <property type="protein sequence ID" value="MBD2704457.1"/>
    <property type="molecule type" value="Genomic_DNA"/>
</dbReference>
<comment type="caution">
    <text evidence="1">The sequence shown here is derived from an EMBL/GenBank/DDBJ whole genome shotgun (WGS) entry which is preliminary data.</text>
</comment>
<dbReference type="RefSeq" id="WP_190891045.1">
    <property type="nucleotide sequence ID" value="NZ_JACWZY010000032.1"/>
</dbReference>
<name>A0A927AUI3_9BACT</name>
<protein>
    <submittedName>
        <fullName evidence="1">Uncharacterized protein</fullName>
    </submittedName>
</protein>
<reference evidence="1" key="1">
    <citation type="submission" date="2020-09" db="EMBL/GenBank/DDBJ databases">
        <authorList>
            <person name="Kim M.K."/>
        </authorList>
    </citation>
    <scope>NUCLEOTIDE SEQUENCE</scope>
    <source>
        <strain evidence="1">BT702</strain>
    </source>
</reference>
<proteinExistence type="predicted"/>
<dbReference type="AlphaFoldDB" id="A0A927AUI3"/>
<evidence type="ECO:0000313" key="2">
    <source>
        <dbReference type="Proteomes" id="UP000598820"/>
    </source>
</evidence>
<sequence>MLYPDGKSSFNPTSALSIGSPAWHRSWYNLTGNYGDITWHLTLSQEECKVFLKLPDQPRWELGATSDTTLFVRTMPWGMHFKKAADGQVTQLTNTQGPLVWKVSKLK</sequence>
<organism evidence="1 2">
    <name type="scientific">Spirosoma profusum</name>
    <dbReference type="NCBI Taxonomy" id="2771354"/>
    <lineage>
        <taxon>Bacteria</taxon>
        <taxon>Pseudomonadati</taxon>
        <taxon>Bacteroidota</taxon>
        <taxon>Cytophagia</taxon>
        <taxon>Cytophagales</taxon>
        <taxon>Cytophagaceae</taxon>
        <taxon>Spirosoma</taxon>
    </lineage>
</organism>
<keyword evidence="2" id="KW-1185">Reference proteome</keyword>
<dbReference type="Proteomes" id="UP000598820">
    <property type="component" value="Unassembled WGS sequence"/>
</dbReference>
<evidence type="ECO:0000313" key="1">
    <source>
        <dbReference type="EMBL" id="MBD2704457.1"/>
    </source>
</evidence>
<gene>
    <name evidence="1" type="ORF">IC229_27705</name>
</gene>
<accession>A0A927AUI3</accession>